<dbReference type="EMBL" id="LGRX02011936">
    <property type="protein sequence ID" value="KAK3268251.1"/>
    <property type="molecule type" value="Genomic_DNA"/>
</dbReference>
<feature type="signal peptide" evidence="3">
    <location>
        <begin position="1"/>
        <end position="25"/>
    </location>
</feature>
<dbReference type="AlphaFoldDB" id="A0AAE0FZT2"/>
<proteinExistence type="predicted"/>
<gene>
    <name evidence="4" type="ORF">CYMTET_23233</name>
</gene>
<protein>
    <submittedName>
        <fullName evidence="4">Uncharacterized protein</fullName>
    </submittedName>
</protein>
<name>A0AAE0FZT2_9CHLO</name>
<evidence type="ECO:0000256" key="1">
    <source>
        <dbReference type="SAM" id="Coils"/>
    </source>
</evidence>
<feature type="chain" id="PRO_5042006256" evidence="3">
    <location>
        <begin position="26"/>
        <end position="234"/>
    </location>
</feature>
<accession>A0AAE0FZT2</accession>
<reference evidence="4 5" key="1">
    <citation type="journal article" date="2015" name="Genome Biol. Evol.">
        <title>Comparative Genomics of a Bacterivorous Green Alga Reveals Evolutionary Causalities and Consequences of Phago-Mixotrophic Mode of Nutrition.</title>
        <authorList>
            <person name="Burns J.A."/>
            <person name="Paasch A."/>
            <person name="Narechania A."/>
            <person name="Kim E."/>
        </authorList>
    </citation>
    <scope>NUCLEOTIDE SEQUENCE [LARGE SCALE GENOMIC DNA]</scope>
    <source>
        <strain evidence="4 5">PLY_AMNH</strain>
    </source>
</reference>
<keyword evidence="5" id="KW-1185">Reference proteome</keyword>
<comment type="caution">
    <text evidence="4">The sequence shown here is derived from an EMBL/GenBank/DDBJ whole genome shotgun (WGS) entry which is preliminary data.</text>
</comment>
<feature type="region of interest" description="Disordered" evidence="2">
    <location>
        <begin position="202"/>
        <end position="234"/>
    </location>
</feature>
<evidence type="ECO:0000256" key="2">
    <source>
        <dbReference type="SAM" id="MobiDB-lite"/>
    </source>
</evidence>
<keyword evidence="1" id="KW-0175">Coiled coil</keyword>
<sequence>MTSMFRMTVAALAVSMLMNLQTWRAIHNHPSQASSNTVNHVMGYDQNHKNWPPEVLTEIATLRQQLKDANMRIEVLTSLFGAEPTSESACPREEPPPTQPIKLTAAALADKSCPAAKLKKERDEMEQRLRLVKRELVNVKEAAAAGGCQYWLALERSKFQERMSMLLTYTMKLYAGIMKCLEAPTKQTRSAAELMMNEINDINPTNQSMSSPTTPRPPNPCLMGEMAPVPNSAD</sequence>
<feature type="compositionally biased region" description="Polar residues" evidence="2">
    <location>
        <begin position="202"/>
        <end position="213"/>
    </location>
</feature>
<dbReference type="Proteomes" id="UP001190700">
    <property type="component" value="Unassembled WGS sequence"/>
</dbReference>
<keyword evidence="3" id="KW-0732">Signal</keyword>
<feature type="coiled-coil region" evidence="1">
    <location>
        <begin position="115"/>
        <end position="142"/>
    </location>
</feature>
<evidence type="ECO:0000313" key="4">
    <source>
        <dbReference type="EMBL" id="KAK3268251.1"/>
    </source>
</evidence>
<evidence type="ECO:0000313" key="5">
    <source>
        <dbReference type="Proteomes" id="UP001190700"/>
    </source>
</evidence>
<evidence type="ECO:0000256" key="3">
    <source>
        <dbReference type="SAM" id="SignalP"/>
    </source>
</evidence>
<organism evidence="4 5">
    <name type="scientific">Cymbomonas tetramitiformis</name>
    <dbReference type="NCBI Taxonomy" id="36881"/>
    <lineage>
        <taxon>Eukaryota</taxon>
        <taxon>Viridiplantae</taxon>
        <taxon>Chlorophyta</taxon>
        <taxon>Pyramimonadophyceae</taxon>
        <taxon>Pyramimonadales</taxon>
        <taxon>Pyramimonadaceae</taxon>
        <taxon>Cymbomonas</taxon>
    </lineage>
</organism>